<evidence type="ECO:0000256" key="5">
    <source>
        <dbReference type="ARBA" id="ARBA00023152"/>
    </source>
</evidence>
<comment type="caution">
    <text evidence="7">The sequence shown here is derived from an EMBL/GenBank/DDBJ whole genome shotgun (WGS) entry which is preliminary data.</text>
</comment>
<evidence type="ECO:0000259" key="6">
    <source>
        <dbReference type="Pfam" id="PF01676"/>
    </source>
</evidence>
<feature type="domain" description="Metalloenzyme" evidence="6">
    <location>
        <begin position="29"/>
        <end position="159"/>
    </location>
</feature>
<accession>T1DB66</accession>
<gene>
    <name evidence="7" type="ORF">B1B_00244</name>
</gene>
<dbReference type="EMBL" id="AUZY01000187">
    <property type="protein sequence ID" value="EQD79360.1"/>
    <property type="molecule type" value="Genomic_DNA"/>
</dbReference>
<dbReference type="GO" id="GO:0006096">
    <property type="term" value="P:glycolytic process"/>
    <property type="evidence" value="ECO:0007669"/>
    <property type="project" value="UniProtKB-KW"/>
</dbReference>
<name>T1DB66_9ZZZZ</name>
<comment type="function">
    <text evidence="2">Catalyzes the interconversion of 2-phosphoglycerate and 3-phosphoglycerate.</text>
</comment>
<protein>
    <submittedName>
        <fullName evidence="7">Cofactor-independent phosphoglycerate mutase</fullName>
    </submittedName>
</protein>
<sequence>AYLDKAMKILDDSEENKERVRKGLPSANELLLRGAGVTPRLEPFKEKYGLEGACLAGIPLITGIGNLAGLKLLRHPGATGRVDTDYNGKVKAAIRALDEHDFVLLNIKAPDIAGHDGSPLLKRDVIEKIDAALGQVLEVSDRIVTCITGDHSTPSHHHGA</sequence>
<dbReference type="PANTHER" id="PTHR31209">
    <property type="entry name" value="COFACTOR-INDEPENDENT PHOSPHOGLYCERATE MUTASE"/>
    <property type="match status" value="1"/>
</dbReference>
<dbReference type="PANTHER" id="PTHR31209:SF0">
    <property type="entry name" value="METALLOENZYME DOMAIN-CONTAINING PROTEIN"/>
    <property type="match status" value="1"/>
</dbReference>
<dbReference type="InterPro" id="IPR017850">
    <property type="entry name" value="Alkaline_phosphatase_core_sf"/>
</dbReference>
<comment type="catalytic activity">
    <reaction evidence="1">
        <text>(2R)-2-phosphoglycerate = (2R)-3-phosphoglycerate</text>
        <dbReference type="Rhea" id="RHEA:15901"/>
        <dbReference type="ChEBI" id="CHEBI:58272"/>
        <dbReference type="ChEBI" id="CHEBI:58289"/>
        <dbReference type="EC" id="5.4.2.12"/>
    </reaction>
</comment>
<dbReference type="InterPro" id="IPR004456">
    <property type="entry name" value="Pglycerate_mutase_ApgM"/>
</dbReference>
<keyword evidence="5" id="KW-0324">Glycolysis</keyword>
<feature type="non-terminal residue" evidence="7">
    <location>
        <position position="1"/>
    </location>
</feature>
<dbReference type="Gene3D" id="3.40.720.10">
    <property type="entry name" value="Alkaline Phosphatase, subunit A"/>
    <property type="match status" value="1"/>
</dbReference>
<dbReference type="Pfam" id="PF01676">
    <property type="entry name" value="Metalloenzyme"/>
    <property type="match status" value="1"/>
</dbReference>
<evidence type="ECO:0000256" key="2">
    <source>
        <dbReference type="ARBA" id="ARBA00002315"/>
    </source>
</evidence>
<dbReference type="AlphaFoldDB" id="T1DB66"/>
<comment type="similarity">
    <text evidence="4">Belongs to the BPG-independent phosphoglycerate mutase family. A-PGAM subfamily.</text>
</comment>
<proteinExistence type="inferred from homology"/>
<reference evidence="7" key="1">
    <citation type="submission" date="2013-08" db="EMBL/GenBank/DDBJ databases">
        <authorList>
            <person name="Mendez C."/>
            <person name="Richter M."/>
            <person name="Ferrer M."/>
            <person name="Sanchez J."/>
        </authorList>
    </citation>
    <scope>NUCLEOTIDE SEQUENCE</scope>
</reference>
<dbReference type="GO" id="GO:0046872">
    <property type="term" value="F:metal ion binding"/>
    <property type="evidence" value="ECO:0007669"/>
    <property type="project" value="InterPro"/>
</dbReference>
<reference evidence="7" key="2">
    <citation type="journal article" date="2014" name="ISME J.">
        <title>Microbial stratification in low pH oxic and suboxic macroscopic growths along an acid mine drainage.</title>
        <authorList>
            <person name="Mendez-Garcia C."/>
            <person name="Mesa V."/>
            <person name="Sprenger R.R."/>
            <person name="Richter M."/>
            <person name="Diez M.S."/>
            <person name="Solano J."/>
            <person name="Bargiela R."/>
            <person name="Golyshina O.V."/>
            <person name="Manteca A."/>
            <person name="Ramos J.L."/>
            <person name="Gallego J.R."/>
            <person name="Llorente I."/>
            <person name="Martins Dos Santos V.A."/>
            <person name="Jensen O.N."/>
            <person name="Pelaez A.I."/>
            <person name="Sanchez J."/>
            <person name="Ferrer M."/>
        </authorList>
    </citation>
    <scope>NUCLEOTIDE SEQUENCE</scope>
</reference>
<dbReference type="GO" id="GO:0004619">
    <property type="term" value="F:phosphoglycerate mutase activity"/>
    <property type="evidence" value="ECO:0007669"/>
    <property type="project" value="UniProtKB-EC"/>
</dbReference>
<feature type="non-terminal residue" evidence="7">
    <location>
        <position position="160"/>
    </location>
</feature>
<evidence type="ECO:0000256" key="3">
    <source>
        <dbReference type="ARBA" id="ARBA00004921"/>
    </source>
</evidence>
<dbReference type="InterPro" id="IPR006124">
    <property type="entry name" value="Metalloenzyme"/>
</dbReference>
<organism evidence="7">
    <name type="scientific">mine drainage metagenome</name>
    <dbReference type="NCBI Taxonomy" id="410659"/>
    <lineage>
        <taxon>unclassified sequences</taxon>
        <taxon>metagenomes</taxon>
        <taxon>ecological metagenomes</taxon>
    </lineage>
</organism>
<evidence type="ECO:0000313" key="7">
    <source>
        <dbReference type="EMBL" id="EQD79360.1"/>
    </source>
</evidence>
<comment type="pathway">
    <text evidence="3">Carbohydrate degradation.</text>
</comment>
<evidence type="ECO:0000256" key="1">
    <source>
        <dbReference type="ARBA" id="ARBA00000370"/>
    </source>
</evidence>
<evidence type="ECO:0000256" key="4">
    <source>
        <dbReference type="ARBA" id="ARBA00005524"/>
    </source>
</evidence>
<dbReference type="SUPFAM" id="SSF53649">
    <property type="entry name" value="Alkaline phosphatase-like"/>
    <property type="match status" value="1"/>
</dbReference>